<organism evidence="1 2">
    <name type="scientific">Eubacterium plexicaudatum ASF492</name>
    <dbReference type="NCBI Taxonomy" id="1235802"/>
    <lineage>
        <taxon>Bacteria</taxon>
        <taxon>Bacillati</taxon>
        <taxon>Bacillota</taxon>
        <taxon>Clostridia</taxon>
        <taxon>Eubacteriales</taxon>
        <taxon>Eubacteriaceae</taxon>
        <taxon>Eubacterium</taxon>
    </lineage>
</organism>
<keyword evidence="2" id="KW-1185">Reference proteome</keyword>
<dbReference type="Proteomes" id="UP000012589">
    <property type="component" value="Unassembled WGS sequence"/>
</dbReference>
<proteinExistence type="predicted"/>
<name>N2AB65_9FIRM</name>
<protein>
    <submittedName>
        <fullName evidence="1">Uncharacterized protein</fullName>
    </submittedName>
</protein>
<dbReference type="HOGENOM" id="CLU_2368636_0_0_9"/>
<accession>N2AB65</accession>
<reference evidence="1 2" key="1">
    <citation type="journal article" date="2014" name="Genome Announc.">
        <title>Draft genome sequences of the altered schaedler flora, a defined bacterial community from gnotobiotic mice.</title>
        <authorList>
            <person name="Wannemuehler M.J."/>
            <person name="Overstreet A.M."/>
            <person name="Ward D.V."/>
            <person name="Phillips G.J."/>
        </authorList>
    </citation>
    <scope>NUCLEOTIDE SEQUENCE [LARGE SCALE GENOMIC DNA]</scope>
    <source>
        <strain evidence="1 2">ASF492</strain>
    </source>
</reference>
<sequence>MVNTYADKECRLLIKAHPRDKTDYGKIFPDSIVVNNLVSVEVLAFATNLGIGKVLNLYSSTVDVFKHKCECITVGREYLDRMQDNTTSSVRKGGN</sequence>
<gene>
    <name evidence="1" type="ORF">C823_02537</name>
</gene>
<dbReference type="EMBL" id="AQFT01000077">
    <property type="protein sequence ID" value="EMZ26607.1"/>
    <property type="molecule type" value="Genomic_DNA"/>
</dbReference>
<dbReference type="AlphaFoldDB" id="N2AB65"/>
<evidence type="ECO:0000313" key="2">
    <source>
        <dbReference type="Proteomes" id="UP000012589"/>
    </source>
</evidence>
<evidence type="ECO:0000313" key="1">
    <source>
        <dbReference type="EMBL" id="EMZ26607.1"/>
    </source>
</evidence>
<dbReference type="STRING" id="1235802.C823_02537"/>
<comment type="caution">
    <text evidence="1">The sequence shown here is derived from an EMBL/GenBank/DDBJ whole genome shotgun (WGS) entry which is preliminary data.</text>
</comment>